<name>A0ABZ2MKM8_9MICO</name>
<sequence length="427" mass="45537">MTSDAHAPSPVAVRRVDPDNAAELDAVLDMDQLVWADDLRTPRSQALADTPGRAAWIASIDGEDAGIAASWDVELSIPAGGGGASLRPVEGLTWVGVHPDHRRRGVLTALIREHLRWTRDEQGRSISVLKASEPGIYGRFGYGVTSSTVMSSFGRGTTFDAPPAVRQVADTTTLRTTTAGPEQGRRWHQLARTCARTGAGHIVRSLPDCERLLVDHPESRGPREPARLLWATRDGHDVGAAHFHRTPTWTHGKPDGTVGVFFLISTDAGARLAIAERLVDIDLMGTTEYWVAPDDALALWLPSPRSVGGSGMADNLWLRLVDLPVAVTERGHAADLDVVVEVRDRILTDNTGTWRWSATGGVGTCVDTAEGADITLDIGDLGAVWLGGQTLGARAAAGFVTEHRPGAVAELDAALRTPVGPVGTIDF</sequence>
<proteinExistence type="predicted"/>
<dbReference type="PANTHER" id="PTHR37817">
    <property type="entry name" value="N-ACETYLTRANSFERASE EIS"/>
    <property type="match status" value="1"/>
</dbReference>
<dbReference type="Pfam" id="PF17668">
    <property type="entry name" value="Acetyltransf_17"/>
    <property type="match status" value="1"/>
</dbReference>
<evidence type="ECO:0000259" key="1">
    <source>
        <dbReference type="PROSITE" id="PS51186"/>
    </source>
</evidence>
<dbReference type="RefSeq" id="WP_338751579.1">
    <property type="nucleotide sequence ID" value="NZ_CP144913.1"/>
</dbReference>
<evidence type="ECO:0000313" key="2">
    <source>
        <dbReference type="EMBL" id="WXB77563.1"/>
    </source>
</evidence>
<keyword evidence="2" id="KW-0012">Acyltransferase</keyword>
<dbReference type="Pfam" id="PF13530">
    <property type="entry name" value="SCP2_2"/>
    <property type="match status" value="1"/>
</dbReference>
<dbReference type="GO" id="GO:0016746">
    <property type="term" value="F:acyltransferase activity"/>
    <property type="evidence" value="ECO:0007669"/>
    <property type="project" value="UniProtKB-KW"/>
</dbReference>
<protein>
    <submittedName>
        <fullName evidence="2">GNAT family N-acetyltransferase</fullName>
        <ecNumber evidence="2">2.3.1.-</ecNumber>
    </submittedName>
</protein>
<keyword evidence="3" id="KW-1185">Reference proteome</keyword>
<dbReference type="InterPro" id="IPR051554">
    <property type="entry name" value="Acetyltransferase_Eis"/>
</dbReference>
<dbReference type="EC" id="2.3.1.-" evidence="2"/>
<dbReference type="NCBIfam" id="NF002367">
    <property type="entry name" value="PRK01346.1-4"/>
    <property type="match status" value="1"/>
</dbReference>
<organism evidence="2 3">
    <name type="scientific">Janibacter alittae</name>
    <dbReference type="NCBI Taxonomy" id="3115209"/>
    <lineage>
        <taxon>Bacteria</taxon>
        <taxon>Bacillati</taxon>
        <taxon>Actinomycetota</taxon>
        <taxon>Actinomycetes</taxon>
        <taxon>Micrococcales</taxon>
        <taxon>Intrasporangiaceae</taxon>
        <taxon>Janibacter</taxon>
    </lineage>
</organism>
<keyword evidence="2" id="KW-0808">Transferase</keyword>
<gene>
    <name evidence="2" type="ORF">V1351_05705</name>
</gene>
<dbReference type="Proteomes" id="UP001382727">
    <property type="component" value="Chromosome"/>
</dbReference>
<dbReference type="InterPro" id="IPR000182">
    <property type="entry name" value="GNAT_dom"/>
</dbReference>
<accession>A0ABZ2MKM8</accession>
<dbReference type="EMBL" id="CP144913">
    <property type="protein sequence ID" value="WXB77563.1"/>
    <property type="molecule type" value="Genomic_DNA"/>
</dbReference>
<dbReference type="Gene3D" id="3.40.630.30">
    <property type="match status" value="2"/>
</dbReference>
<dbReference type="CDD" id="cd04301">
    <property type="entry name" value="NAT_SF"/>
    <property type="match status" value="1"/>
</dbReference>
<evidence type="ECO:0000313" key="3">
    <source>
        <dbReference type="Proteomes" id="UP001382727"/>
    </source>
</evidence>
<dbReference type="InterPro" id="IPR041380">
    <property type="entry name" value="Acetyltransf_17"/>
</dbReference>
<reference evidence="2 3" key="1">
    <citation type="submission" date="2024-02" db="EMBL/GenBank/DDBJ databases">
        <title>Janibacter sp. nov., isolated from gut of marine sandworm.</title>
        <authorList>
            <person name="Kim B."/>
            <person name="Jun M.O."/>
            <person name="Shin N.-R."/>
        </authorList>
    </citation>
    <scope>NUCLEOTIDE SEQUENCE [LARGE SCALE GENOMIC DNA]</scope>
    <source>
        <strain evidence="2 3">A1S7</strain>
    </source>
</reference>
<dbReference type="Gene3D" id="3.30.1050.10">
    <property type="entry name" value="SCP2 sterol-binding domain"/>
    <property type="match status" value="1"/>
</dbReference>
<dbReference type="InterPro" id="IPR036527">
    <property type="entry name" value="SCP2_sterol-bd_dom_sf"/>
</dbReference>
<feature type="domain" description="N-acetyltransferase" evidence="1">
    <location>
        <begin position="11"/>
        <end position="169"/>
    </location>
</feature>
<dbReference type="Pfam" id="PF13527">
    <property type="entry name" value="Acetyltransf_9"/>
    <property type="match status" value="1"/>
</dbReference>
<dbReference type="SUPFAM" id="SSF55729">
    <property type="entry name" value="Acyl-CoA N-acyltransferases (Nat)"/>
    <property type="match status" value="1"/>
</dbReference>
<dbReference type="InterPro" id="IPR016181">
    <property type="entry name" value="Acyl_CoA_acyltransferase"/>
</dbReference>
<dbReference type="SUPFAM" id="SSF55718">
    <property type="entry name" value="SCP-like"/>
    <property type="match status" value="1"/>
</dbReference>
<dbReference type="PROSITE" id="PS51186">
    <property type="entry name" value="GNAT"/>
    <property type="match status" value="1"/>
</dbReference>
<dbReference type="InterPro" id="IPR025559">
    <property type="entry name" value="Eis_dom"/>
</dbReference>
<dbReference type="PANTHER" id="PTHR37817:SF1">
    <property type="entry name" value="N-ACETYLTRANSFERASE EIS"/>
    <property type="match status" value="1"/>
</dbReference>